<proteinExistence type="predicted"/>
<reference evidence="1" key="1">
    <citation type="submission" date="2021-07" db="EMBL/GenBank/DDBJ databases">
        <authorList>
            <person name="Durling M."/>
        </authorList>
    </citation>
    <scope>NUCLEOTIDE SEQUENCE</scope>
</reference>
<dbReference type="Proteomes" id="UP000701801">
    <property type="component" value="Unassembled WGS sequence"/>
</dbReference>
<organism evidence="1 2">
    <name type="scientific">Hymenoscyphus albidus</name>
    <dbReference type="NCBI Taxonomy" id="595503"/>
    <lineage>
        <taxon>Eukaryota</taxon>
        <taxon>Fungi</taxon>
        <taxon>Dikarya</taxon>
        <taxon>Ascomycota</taxon>
        <taxon>Pezizomycotina</taxon>
        <taxon>Leotiomycetes</taxon>
        <taxon>Helotiales</taxon>
        <taxon>Helotiaceae</taxon>
        <taxon>Hymenoscyphus</taxon>
    </lineage>
</organism>
<sequence length="69" mass="7619">MFFSKQIITVLTICSSELRLSKLQKAVSIWAQKIQVSVAEDVELQRSSAVTVLLVPFIAATNVKCVLKP</sequence>
<accession>A0A9N9LZI5</accession>
<comment type="caution">
    <text evidence="1">The sequence shown here is derived from an EMBL/GenBank/DDBJ whole genome shotgun (WGS) entry which is preliminary data.</text>
</comment>
<evidence type="ECO:0000313" key="1">
    <source>
        <dbReference type="EMBL" id="CAG8980331.1"/>
    </source>
</evidence>
<evidence type="ECO:0000313" key="2">
    <source>
        <dbReference type="Proteomes" id="UP000701801"/>
    </source>
</evidence>
<keyword evidence="2" id="KW-1185">Reference proteome</keyword>
<dbReference type="EMBL" id="CAJVRM010000378">
    <property type="protein sequence ID" value="CAG8980331.1"/>
    <property type="molecule type" value="Genomic_DNA"/>
</dbReference>
<name>A0A9N9LZI5_9HELO</name>
<gene>
    <name evidence="1" type="ORF">HYALB_00012693</name>
</gene>
<protein>
    <submittedName>
        <fullName evidence="1">Uncharacterized protein</fullName>
    </submittedName>
</protein>
<dbReference type="AlphaFoldDB" id="A0A9N9LZI5"/>